<organism evidence="1 2">
    <name type="scientific">Smallanthus sonchifolius</name>
    <dbReference type="NCBI Taxonomy" id="185202"/>
    <lineage>
        <taxon>Eukaryota</taxon>
        <taxon>Viridiplantae</taxon>
        <taxon>Streptophyta</taxon>
        <taxon>Embryophyta</taxon>
        <taxon>Tracheophyta</taxon>
        <taxon>Spermatophyta</taxon>
        <taxon>Magnoliopsida</taxon>
        <taxon>eudicotyledons</taxon>
        <taxon>Gunneridae</taxon>
        <taxon>Pentapetalae</taxon>
        <taxon>asterids</taxon>
        <taxon>campanulids</taxon>
        <taxon>Asterales</taxon>
        <taxon>Asteraceae</taxon>
        <taxon>Asteroideae</taxon>
        <taxon>Heliantheae alliance</taxon>
        <taxon>Millerieae</taxon>
        <taxon>Smallanthus</taxon>
    </lineage>
</organism>
<sequence>MAPVRTLVAIWRAEGGERVWELDGTVFKQGGIGELSQQWAKRPSRKLWWLAGCFEKVEIGSEGETREKKEDSRCESKAFIVIDIDY</sequence>
<name>A0ACB9D6R4_9ASTR</name>
<proteinExistence type="predicted"/>
<dbReference type="Proteomes" id="UP001056120">
    <property type="component" value="Linkage Group LG20"/>
</dbReference>
<protein>
    <submittedName>
        <fullName evidence="1">Uncharacterized protein</fullName>
    </submittedName>
</protein>
<evidence type="ECO:0000313" key="2">
    <source>
        <dbReference type="Proteomes" id="UP001056120"/>
    </source>
</evidence>
<evidence type="ECO:0000313" key="1">
    <source>
        <dbReference type="EMBL" id="KAI3742031.1"/>
    </source>
</evidence>
<dbReference type="EMBL" id="CM042037">
    <property type="protein sequence ID" value="KAI3742031.1"/>
    <property type="molecule type" value="Genomic_DNA"/>
</dbReference>
<keyword evidence="2" id="KW-1185">Reference proteome</keyword>
<accession>A0ACB9D6R4</accession>
<comment type="caution">
    <text evidence="1">The sequence shown here is derived from an EMBL/GenBank/DDBJ whole genome shotgun (WGS) entry which is preliminary data.</text>
</comment>
<gene>
    <name evidence="1" type="ORF">L1987_59710</name>
</gene>
<reference evidence="2" key="1">
    <citation type="journal article" date="2022" name="Mol. Ecol. Resour.">
        <title>The genomes of chicory, endive, great burdock and yacon provide insights into Asteraceae palaeo-polyploidization history and plant inulin production.</title>
        <authorList>
            <person name="Fan W."/>
            <person name="Wang S."/>
            <person name="Wang H."/>
            <person name="Wang A."/>
            <person name="Jiang F."/>
            <person name="Liu H."/>
            <person name="Zhao H."/>
            <person name="Xu D."/>
            <person name="Zhang Y."/>
        </authorList>
    </citation>
    <scope>NUCLEOTIDE SEQUENCE [LARGE SCALE GENOMIC DNA]</scope>
    <source>
        <strain evidence="2">cv. Yunnan</strain>
    </source>
</reference>
<reference evidence="1 2" key="2">
    <citation type="journal article" date="2022" name="Mol. Ecol. Resour.">
        <title>The genomes of chicory, endive, great burdock and yacon provide insights into Asteraceae paleo-polyploidization history and plant inulin production.</title>
        <authorList>
            <person name="Fan W."/>
            <person name="Wang S."/>
            <person name="Wang H."/>
            <person name="Wang A."/>
            <person name="Jiang F."/>
            <person name="Liu H."/>
            <person name="Zhao H."/>
            <person name="Xu D."/>
            <person name="Zhang Y."/>
        </authorList>
    </citation>
    <scope>NUCLEOTIDE SEQUENCE [LARGE SCALE GENOMIC DNA]</scope>
    <source>
        <strain evidence="2">cv. Yunnan</strain>
        <tissue evidence="1">Leaves</tissue>
    </source>
</reference>